<evidence type="ECO:0000313" key="4">
    <source>
        <dbReference type="Proteomes" id="UP001056539"/>
    </source>
</evidence>
<keyword evidence="2" id="KW-0378">Hydrolase</keyword>
<dbReference type="Gene3D" id="3.10.129.10">
    <property type="entry name" value="Hotdog Thioesterase"/>
    <property type="match status" value="1"/>
</dbReference>
<dbReference type="InterPro" id="IPR050563">
    <property type="entry name" value="4-hydroxybenzoyl-CoA_TE"/>
</dbReference>
<keyword evidence="4" id="KW-1185">Reference proteome</keyword>
<proteinExistence type="inferred from homology"/>
<protein>
    <submittedName>
        <fullName evidence="3">Acyl-CoA thioesterase</fullName>
    </submittedName>
</protein>
<organism evidence="3 4">
    <name type="scientific">Thermospira aquatica</name>
    <dbReference type="NCBI Taxonomy" id="2828656"/>
    <lineage>
        <taxon>Bacteria</taxon>
        <taxon>Pseudomonadati</taxon>
        <taxon>Spirochaetota</taxon>
        <taxon>Spirochaetia</taxon>
        <taxon>Brevinematales</taxon>
        <taxon>Thermospiraceae</taxon>
        <taxon>Thermospira</taxon>
    </lineage>
</organism>
<reference evidence="3" key="2">
    <citation type="submission" date="2022-06" db="EMBL/GenBank/DDBJ databases">
        <title>Thermospira aquatica gen. nov., sp. nov.</title>
        <authorList>
            <person name="Ben Ali Gam Z."/>
            <person name="Labat M."/>
        </authorList>
    </citation>
    <scope>NUCLEOTIDE SEQUENCE</scope>
    <source>
        <strain evidence="3">F1F22</strain>
    </source>
</reference>
<evidence type="ECO:0000313" key="3">
    <source>
        <dbReference type="EMBL" id="URA09984.1"/>
    </source>
</evidence>
<dbReference type="RefSeq" id="WP_271435115.1">
    <property type="nucleotide sequence ID" value="NZ_CP073355.1"/>
</dbReference>
<dbReference type="Pfam" id="PF13279">
    <property type="entry name" value="4HBT_2"/>
    <property type="match status" value="1"/>
</dbReference>
<dbReference type="GO" id="GO:0047617">
    <property type="term" value="F:fatty acyl-CoA hydrolase activity"/>
    <property type="evidence" value="ECO:0007669"/>
    <property type="project" value="TreeGrafter"/>
</dbReference>
<sequence length="139" mass="16288">MNYIYELVFKVRDYECDLQGVVNNAVYQNYMEHTRHEFMKSLGLDFADLHYKGIDAFVARIEIAYKYPLRSGDEFVCRLAFEKEGKLKYIFYQDIYRLPDEKLIAQGRVVATTTVDGKLAVAEEVEKAFLRFLDQKSST</sequence>
<dbReference type="EMBL" id="CP073355">
    <property type="protein sequence ID" value="URA09984.1"/>
    <property type="molecule type" value="Genomic_DNA"/>
</dbReference>
<evidence type="ECO:0000256" key="2">
    <source>
        <dbReference type="ARBA" id="ARBA00022801"/>
    </source>
</evidence>
<dbReference type="PANTHER" id="PTHR31793">
    <property type="entry name" value="4-HYDROXYBENZOYL-COA THIOESTERASE FAMILY MEMBER"/>
    <property type="match status" value="1"/>
</dbReference>
<dbReference type="AlphaFoldDB" id="A0AAX3BD87"/>
<dbReference type="PANTHER" id="PTHR31793:SF27">
    <property type="entry name" value="NOVEL THIOESTERASE SUPERFAMILY DOMAIN AND SAPOSIN A-TYPE DOMAIN CONTAINING PROTEIN (0610012H03RIK)"/>
    <property type="match status" value="1"/>
</dbReference>
<dbReference type="CDD" id="cd00586">
    <property type="entry name" value="4HBT"/>
    <property type="match status" value="1"/>
</dbReference>
<gene>
    <name evidence="3" type="ORF">KDW03_10960</name>
</gene>
<name>A0AAX3BD87_9SPIR</name>
<reference evidence="3" key="1">
    <citation type="submission" date="2021-04" db="EMBL/GenBank/DDBJ databases">
        <authorList>
            <person name="Postec A."/>
        </authorList>
    </citation>
    <scope>NUCLEOTIDE SEQUENCE</scope>
    <source>
        <strain evidence="3">F1F22</strain>
    </source>
</reference>
<dbReference type="KEGG" id="taqu:KDW03_10960"/>
<dbReference type="InterPro" id="IPR029069">
    <property type="entry name" value="HotDog_dom_sf"/>
</dbReference>
<accession>A0AAX3BD87</accession>
<comment type="similarity">
    <text evidence="1">Belongs to the 4-hydroxybenzoyl-CoA thioesterase family.</text>
</comment>
<dbReference type="Proteomes" id="UP001056539">
    <property type="component" value="Chromosome"/>
</dbReference>
<evidence type="ECO:0000256" key="1">
    <source>
        <dbReference type="ARBA" id="ARBA00005953"/>
    </source>
</evidence>
<dbReference type="SUPFAM" id="SSF54637">
    <property type="entry name" value="Thioesterase/thiol ester dehydrase-isomerase"/>
    <property type="match status" value="1"/>
</dbReference>